<proteinExistence type="predicted"/>
<organism evidence="1 2">
    <name type="scientific">Saccharothrix xinjiangensis</name>
    <dbReference type="NCBI Taxonomy" id="204798"/>
    <lineage>
        <taxon>Bacteria</taxon>
        <taxon>Bacillati</taxon>
        <taxon>Actinomycetota</taxon>
        <taxon>Actinomycetes</taxon>
        <taxon>Pseudonocardiales</taxon>
        <taxon>Pseudonocardiaceae</taxon>
        <taxon>Saccharothrix</taxon>
    </lineage>
</organism>
<dbReference type="Gene3D" id="3.30.70.1230">
    <property type="entry name" value="Nucleotide cyclase"/>
    <property type="match status" value="1"/>
</dbReference>
<comment type="caution">
    <text evidence="1">The sequence shown here is derived from an EMBL/GenBank/DDBJ whole genome shotgun (WGS) entry which is preliminary data.</text>
</comment>
<dbReference type="RefSeq" id="WP_344038918.1">
    <property type="nucleotide sequence ID" value="NZ_BAAAKE010000013.1"/>
</dbReference>
<dbReference type="InterPro" id="IPR029787">
    <property type="entry name" value="Nucleotide_cyclase"/>
</dbReference>
<keyword evidence="2" id="KW-1185">Reference proteome</keyword>
<evidence type="ECO:0008006" key="3">
    <source>
        <dbReference type="Google" id="ProtNLM"/>
    </source>
</evidence>
<reference evidence="2" key="1">
    <citation type="journal article" date="2019" name="Int. J. Syst. Evol. Microbiol.">
        <title>The Global Catalogue of Microorganisms (GCM) 10K type strain sequencing project: providing services to taxonomists for standard genome sequencing and annotation.</title>
        <authorList>
            <consortium name="The Broad Institute Genomics Platform"/>
            <consortium name="The Broad Institute Genome Sequencing Center for Infectious Disease"/>
            <person name="Wu L."/>
            <person name="Ma J."/>
        </authorList>
    </citation>
    <scope>NUCLEOTIDE SEQUENCE [LARGE SCALE GENOMIC DNA]</scope>
    <source>
        <strain evidence="2">KCTC 12848</strain>
    </source>
</reference>
<evidence type="ECO:0000313" key="1">
    <source>
        <dbReference type="EMBL" id="MFC5058551.1"/>
    </source>
</evidence>
<sequence>MPFHPEAQHHSIVSVDIAGSSAAGKHVGHRLHAVHSLRQVVEHAFGEAGIGLEHCDFRDRGDGYQILVNAAVPKARLARKFVSELVDGVLEHNESANEQSSLRIRVVLHYGEVTPVETTEVSKAMEHATRIQDARHVKERLRESGAVLALVVSEDFYTNIVDEVAAVRERYGFTLFTEVFRGVPLNAWLCLFGGRAPEVPEPHGGTARGAGPALPSVPRDRSDPVFDIVRSIIVFGAPGATERQDRTTAPVLFGPPGSGRTRTEQWLCDDLRRRGQRWVLLGAAHGHRSRPVPDLLLEAAVRLVAQDGPWSFSRLLSHLVARSIRRAGGVAVDDLLERLRSKEALASALRRLCDEAGLYDQAHPVIRSLTARLLRRTWSRPGGEYDWHRRAAALDEFADLCERGDRDSRDRVDHVLVTAFLEDLAAAGTGGSRRVDPVVVLSSDIDAAPLLRAWGAAVAAGTRARATFIAAGDRALVGKLGLPGDQVIPADRKEVERLRWGTASSPGPCTPLPLSGLTTAQVKAMAAEAGVPEEHREALAFSVIRLSAGHPEAGAELVRAARLLPVTGWAPRLLLGVEAHDRSGPLRHYLLKRLLAERTGDLADAVTRSAARNQAEAALLMTDKQQTWLKESVLATEWACLGPKGIPVMHPLLRLLLVERLAERPPDAPDSWGAVFTRLAECAKRRGDEEGELHHRFAAGDVNGVQDALEKLLVTGEGRRWLDVVEVVVSCPAHPGLLPPRAFRSPIEGVLLSWHATGNVHLIDEWADHHIRTATYLRQVVGLAYSDQMEILAMADWHEEQGRHLPRRRGLPRQDEEEEQ</sequence>
<protein>
    <recommendedName>
        <fullName evidence="3">Guanylate cyclase domain-containing protein</fullName>
    </recommendedName>
</protein>
<dbReference type="EMBL" id="JBHSJB010000033">
    <property type="protein sequence ID" value="MFC5058551.1"/>
    <property type="molecule type" value="Genomic_DNA"/>
</dbReference>
<evidence type="ECO:0000313" key="2">
    <source>
        <dbReference type="Proteomes" id="UP001595833"/>
    </source>
</evidence>
<accession>A0ABV9Y9A7</accession>
<gene>
    <name evidence="1" type="ORF">ACFPFM_32975</name>
</gene>
<dbReference type="Proteomes" id="UP001595833">
    <property type="component" value="Unassembled WGS sequence"/>
</dbReference>
<name>A0ABV9Y9A7_9PSEU</name>